<accession>A0A285G5K6</accession>
<evidence type="ECO:0000313" key="1">
    <source>
        <dbReference type="EMBL" id="SNY18805.1"/>
    </source>
</evidence>
<dbReference type="InterPro" id="IPR003789">
    <property type="entry name" value="Asn/Gln_tRNA_amidoTrase-B-like"/>
</dbReference>
<reference evidence="2" key="1">
    <citation type="submission" date="2017-09" db="EMBL/GenBank/DDBJ databases">
        <authorList>
            <person name="Varghese N."/>
            <person name="Submissions S."/>
        </authorList>
    </citation>
    <scope>NUCLEOTIDE SEQUENCE [LARGE SCALE GENOMIC DNA]</scope>
    <source>
        <strain evidence="2">MSL47</strain>
    </source>
</reference>
<dbReference type="PANTHER" id="PTHR28055:SF1">
    <property type="entry name" value="ALTERED INHERITANCE OF MITOCHONDRIA PROTEIN 41, MITOCHONDRIAL"/>
    <property type="match status" value="1"/>
</dbReference>
<organism evidence="1 2">
    <name type="scientific">Orenia metallireducens</name>
    <dbReference type="NCBI Taxonomy" id="1413210"/>
    <lineage>
        <taxon>Bacteria</taxon>
        <taxon>Bacillati</taxon>
        <taxon>Bacillota</taxon>
        <taxon>Clostridia</taxon>
        <taxon>Halanaerobiales</taxon>
        <taxon>Halobacteroidaceae</taxon>
        <taxon>Orenia</taxon>
    </lineage>
</organism>
<proteinExistence type="predicted"/>
<dbReference type="Proteomes" id="UP000219573">
    <property type="component" value="Unassembled WGS sequence"/>
</dbReference>
<dbReference type="InterPro" id="IPR042184">
    <property type="entry name" value="YqeY/Aim41_N"/>
</dbReference>
<protein>
    <recommendedName>
        <fullName evidence="3">Aspartyl-tRNA amidotransferase</fullName>
    </recommendedName>
</protein>
<dbReference type="STRING" id="1413210.U472_12700"/>
<evidence type="ECO:0000313" key="2">
    <source>
        <dbReference type="Proteomes" id="UP000219573"/>
    </source>
</evidence>
<dbReference type="GO" id="GO:0016884">
    <property type="term" value="F:carbon-nitrogen ligase activity, with glutamine as amido-N-donor"/>
    <property type="evidence" value="ECO:0007669"/>
    <property type="project" value="InterPro"/>
</dbReference>
<keyword evidence="2" id="KW-1185">Reference proteome</keyword>
<dbReference type="SUPFAM" id="SSF89095">
    <property type="entry name" value="GatB/YqeY motif"/>
    <property type="match status" value="1"/>
</dbReference>
<dbReference type="RefSeq" id="WP_097016862.1">
    <property type="nucleotide sequence ID" value="NZ_OBDZ01000005.1"/>
</dbReference>
<dbReference type="InterPro" id="IPR023168">
    <property type="entry name" value="GatB_Yqey_C_2"/>
</dbReference>
<gene>
    <name evidence="1" type="ORF">SAMN06265827_10516</name>
</gene>
<dbReference type="Pfam" id="PF09424">
    <property type="entry name" value="YqeY"/>
    <property type="match status" value="1"/>
</dbReference>
<dbReference type="Gene3D" id="1.10.10.410">
    <property type="match status" value="1"/>
</dbReference>
<dbReference type="PANTHER" id="PTHR28055">
    <property type="entry name" value="ALTERED INHERITANCE OF MITOCHONDRIA PROTEIN 41, MITOCHONDRIAL"/>
    <property type="match status" value="1"/>
</dbReference>
<evidence type="ECO:0008006" key="3">
    <source>
        <dbReference type="Google" id="ProtNLM"/>
    </source>
</evidence>
<dbReference type="AlphaFoldDB" id="A0A285G5K6"/>
<dbReference type="OrthoDB" id="9794041at2"/>
<dbReference type="EMBL" id="OBDZ01000005">
    <property type="protein sequence ID" value="SNY18805.1"/>
    <property type="molecule type" value="Genomic_DNA"/>
</dbReference>
<sequence length="147" mass="16651">MSLQERLLEDMKAAMKSKDKERLSVIRMARAAIKDKEINERKDLSDEEVIEVLAKLVKQNRDSITEFEKAGQEDKVEDLKREIGVLEDYLPEQLSEEELAEMVEEVIAQTGAESMRDMGKVMGAIMPEVTGRADGNVISQLVKERLA</sequence>
<dbReference type="Gene3D" id="1.10.1510.10">
    <property type="entry name" value="Uncharacterised protein YqeY/AIM41 PF09424, N-terminal domain"/>
    <property type="match status" value="1"/>
</dbReference>
<name>A0A285G5K6_9FIRM</name>
<dbReference type="InterPro" id="IPR019004">
    <property type="entry name" value="YqeY/Aim41"/>
</dbReference>